<reference evidence="2" key="1">
    <citation type="submission" date="2023-08" db="EMBL/GenBank/DDBJ databases">
        <authorList>
            <person name="Audoor S."/>
            <person name="Bilcke G."/>
        </authorList>
    </citation>
    <scope>NUCLEOTIDE SEQUENCE</scope>
</reference>
<sequence length="397" mass="45803">MVRGDSLQTLAGYNNAKKSFRRGGHDGILTEPKKIFAMFVLLVILAITESMRSTVAVLYHNHHPQDLGSAAEEAKPIIRKQQCPVGIFNNDTKHMDVNPECHPNSQKLLSMERVPTTKKITFMLIYYNDHHHLAHQLQSWKNFSQMALDQMQFLIVDDGSAPGHTAKEFLQANYEYAESMDIVIYGIEQDLTWNIGGARNLGFWMANTEWIFMSDGDIQVSRETMDYVVSLTNQKVDNFPGNETDPATQYVMNVFVMFQRYRPSGFKPHPAVMLLPKASYWYVGGCDEDFVGSYGYTDPHFRYKVEVDPTLHLINAYPDMDEQKVPPLVEMADDIGCPKEVQCLPAYSGFKPPREITKNQKKFFAKRDKGLWSHKVFRYTWHYVSWKKSWWSWLVSS</sequence>
<feature type="domain" description="Glycosyltransferase 2-like" evidence="1">
    <location>
        <begin position="127"/>
        <end position="228"/>
    </location>
</feature>
<dbReference type="Pfam" id="PF00535">
    <property type="entry name" value="Glycos_transf_2"/>
    <property type="match status" value="1"/>
</dbReference>
<accession>A0AAD2PWK1</accession>
<evidence type="ECO:0000313" key="3">
    <source>
        <dbReference type="Proteomes" id="UP001295423"/>
    </source>
</evidence>
<dbReference type="AlphaFoldDB" id="A0AAD2PWK1"/>
<dbReference type="SUPFAM" id="SSF53448">
    <property type="entry name" value="Nucleotide-diphospho-sugar transferases"/>
    <property type="match status" value="1"/>
</dbReference>
<gene>
    <name evidence="2" type="ORF">CYCCA115_LOCUS19118</name>
</gene>
<dbReference type="InterPro" id="IPR001173">
    <property type="entry name" value="Glyco_trans_2-like"/>
</dbReference>
<evidence type="ECO:0000313" key="2">
    <source>
        <dbReference type="EMBL" id="CAJ1961279.1"/>
    </source>
</evidence>
<organism evidence="2 3">
    <name type="scientific">Cylindrotheca closterium</name>
    <dbReference type="NCBI Taxonomy" id="2856"/>
    <lineage>
        <taxon>Eukaryota</taxon>
        <taxon>Sar</taxon>
        <taxon>Stramenopiles</taxon>
        <taxon>Ochrophyta</taxon>
        <taxon>Bacillariophyta</taxon>
        <taxon>Bacillariophyceae</taxon>
        <taxon>Bacillariophycidae</taxon>
        <taxon>Bacillariales</taxon>
        <taxon>Bacillariaceae</taxon>
        <taxon>Cylindrotheca</taxon>
    </lineage>
</organism>
<dbReference type="InterPro" id="IPR029044">
    <property type="entry name" value="Nucleotide-diphossugar_trans"/>
</dbReference>
<dbReference type="Gene3D" id="3.90.550.10">
    <property type="entry name" value="Spore Coat Polysaccharide Biosynthesis Protein SpsA, Chain A"/>
    <property type="match status" value="1"/>
</dbReference>
<name>A0AAD2PWK1_9STRA</name>
<evidence type="ECO:0000259" key="1">
    <source>
        <dbReference type="Pfam" id="PF00535"/>
    </source>
</evidence>
<comment type="caution">
    <text evidence="2">The sequence shown here is derived from an EMBL/GenBank/DDBJ whole genome shotgun (WGS) entry which is preliminary data.</text>
</comment>
<protein>
    <recommendedName>
        <fullName evidence="1">Glycosyltransferase 2-like domain-containing protein</fullName>
    </recommendedName>
</protein>
<keyword evidence="3" id="KW-1185">Reference proteome</keyword>
<dbReference type="CDD" id="cd00761">
    <property type="entry name" value="Glyco_tranf_GTA_type"/>
    <property type="match status" value="1"/>
</dbReference>
<proteinExistence type="predicted"/>
<dbReference type="Proteomes" id="UP001295423">
    <property type="component" value="Unassembled WGS sequence"/>
</dbReference>
<dbReference type="EMBL" id="CAKOGP040002091">
    <property type="protein sequence ID" value="CAJ1961279.1"/>
    <property type="molecule type" value="Genomic_DNA"/>
</dbReference>